<evidence type="ECO:0000259" key="1">
    <source>
        <dbReference type="Pfam" id="PF13966"/>
    </source>
</evidence>
<dbReference type="Pfam" id="PF13966">
    <property type="entry name" value="zf-RVT"/>
    <property type="match status" value="1"/>
</dbReference>
<gene>
    <name evidence="2" type="ORF">G4B88_000152</name>
</gene>
<sequence>MDPYFVLWTAIQDRLRTRERLKQFNIIAEDHCLLCWQQPETKTLFLLPLFSTIVVGLDDGVNRSEWDTKMDRALKTKSIQERSIVCCYGCACIPGMEIEERPAVEFKGAERDTSDLPD</sequence>
<dbReference type="InterPro" id="IPR026960">
    <property type="entry name" value="RVT-Znf"/>
</dbReference>
<accession>A0A7J6GKN0</accession>
<dbReference type="AlphaFoldDB" id="A0A7J6GKN0"/>
<dbReference type="Proteomes" id="UP000583929">
    <property type="component" value="Unassembled WGS sequence"/>
</dbReference>
<name>A0A7J6GKN0_CANSA</name>
<feature type="domain" description="Reverse transcriptase zinc-binding" evidence="1">
    <location>
        <begin position="5"/>
        <end position="42"/>
    </location>
</feature>
<keyword evidence="3" id="KW-1185">Reference proteome</keyword>
<proteinExistence type="predicted"/>
<organism evidence="2 3">
    <name type="scientific">Cannabis sativa</name>
    <name type="common">Hemp</name>
    <name type="synonym">Marijuana</name>
    <dbReference type="NCBI Taxonomy" id="3483"/>
    <lineage>
        <taxon>Eukaryota</taxon>
        <taxon>Viridiplantae</taxon>
        <taxon>Streptophyta</taxon>
        <taxon>Embryophyta</taxon>
        <taxon>Tracheophyta</taxon>
        <taxon>Spermatophyta</taxon>
        <taxon>Magnoliopsida</taxon>
        <taxon>eudicotyledons</taxon>
        <taxon>Gunneridae</taxon>
        <taxon>Pentapetalae</taxon>
        <taxon>rosids</taxon>
        <taxon>fabids</taxon>
        <taxon>Rosales</taxon>
        <taxon>Cannabaceae</taxon>
        <taxon>Cannabis</taxon>
    </lineage>
</organism>
<evidence type="ECO:0000313" key="2">
    <source>
        <dbReference type="EMBL" id="KAF4383452.1"/>
    </source>
</evidence>
<evidence type="ECO:0000313" key="3">
    <source>
        <dbReference type="Proteomes" id="UP000583929"/>
    </source>
</evidence>
<dbReference type="EMBL" id="JAATIQ010000097">
    <property type="protein sequence ID" value="KAF4383452.1"/>
    <property type="molecule type" value="Genomic_DNA"/>
</dbReference>
<reference evidence="2 3" key="1">
    <citation type="journal article" date="2020" name="bioRxiv">
        <title>Sequence and annotation of 42 cannabis genomes reveals extensive copy number variation in cannabinoid synthesis and pathogen resistance genes.</title>
        <authorList>
            <person name="Mckernan K.J."/>
            <person name="Helbert Y."/>
            <person name="Kane L.T."/>
            <person name="Ebling H."/>
            <person name="Zhang L."/>
            <person name="Liu B."/>
            <person name="Eaton Z."/>
            <person name="Mclaughlin S."/>
            <person name="Kingan S."/>
            <person name="Baybayan P."/>
            <person name="Concepcion G."/>
            <person name="Jordan M."/>
            <person name="Riva A."/>
            <person name="Barbazuk W."/>
            <person name="Harkins T."/>
        </authorList>
    </citation>
    <scope>NUCLEOTIDE SEQUENCE [LARGE SCALE GENOMIC DNA]</scope>
    <source>
        <strain evidence="3">cv. Jamaican Lion 4</strain>
        <tissue evidence="2">Leaf</tissue>
    </source>
</reference>
<comment type="caution">
    <text evidence="2">The sequence shown here is derived from an EMBL/GenBank/DDBJ whole genome shotgun (WGS) entry which is preliminary data.</text>
</comment>
<protein>
    <recommendedName>
        <fullName evidence="1">Reverse transcriptase zinc-binding domain-containing protein</fullName>
    </recommendedName>
</protein>